<dbReference type="Pfam" id="PF08388">
    <property type="entry name" value="GIIM"/>
    <property type="match status" value="1"/>
</dbReference>
<dbReference type="InterPro" id="IPR051083">
    <property type="entry name" value="GrpII_Intron_Splice-Mob/Def"/>
</dbReference>
<dbReference type="SUPFAM" id="SSF56672">
    <property type="entry name" value="DNA/RNA polymerases"/>
    <property type="match status" value="1"/>
</dbReference>
<evidence type="ECO:0000259" key="10">
    <source>
        <dbReference type="PROSITE" id="PS50878"/>
    </source>
</evidence>
<evidence type="ECO:0000313" key="12">
    <source>
        <dbReference type="Proteomes" id="UP000625210"/>
    </source>
</evidence>
<accession>A0A8J2VIX9</accession>
<evidence type="ECO:0000313" key="11">
    <source>
        <dbReference type="EMBL" id="GGE27852.1"/>
    </source>
</evidence>
<dbReference type="NCBIfam" id="TIGR04416">
    <property type="entry name" value="group_II_RT_mat"/>
    <property type="match status" value="1"/>
</dbReference>
<dbReference type="PANTHER" id="PTHR34047:SF8">
    <property type="entry name" value="PROTEIN YKFC"/>
    <property type="match status" value="1"/>
</dbReference>
<keyword evidence="4" id="KW-0479">Metal-binding</keyword>
<dbReference type="InterPro" id="IPR043502">
    <property type="entry name" value="DNA/RNA_pol_sf"/>
</dbReference>
<dbReference type="EMBL" id="BMHQ01000015">
    <property type="protein sequence ID" value="GGE27852.1"/>
    <property type="molecule type" value="Genomic_DNA"/>
</dbReference>
<evidence type="ECO:0000256" key="1">
    <source>
        <dbReference type="ARBA" id="ARBA00012493"/>
    </source>
</evidence>
<dbReference type="AlphaFoldDB" id="A0A8J2VIX9"/>
<dbReference type="InterPro" id="IPR000477">
    <property type="entry name" value="RT_dom"/>
</dbReference>
<name>A0A8J2VIX9_9BACL</name>
<keyword evidence="3" id="KW-0548">Nucleotidyltransferase</keyword>
<protein>
    <recommendedName>
        <fullName evidence="1">RNA-directed DNA polymerase</fullName>
        <ecNumber evidence="1">2.7.7.49</ecNumber>
    </recommendedName>
</protein>
<dbReference type="EC" id="2.7.7.49" evidence="1"/>
<keyword evidence="6 11" id="KW-0695">RNA-directed DNA polymerase</keyword>
<reference evidence="11" key="1">
    <citation type="journal article" date="2014" name="Int. J. Syst. Evol. Microbiol.">
        <title>Complete genome sequence of Corynebacterium casei LMG S-19264T (=DSM 44701T), isolated from a smear-ripened cheese.</title>
        <authorList>
            <consortium name="US DOE Joint Genome Institute (JGI-PGF)"/>
            <person name="Walter F."/>
            <person name="Albersmeier A."/>
            <person name="Kalinowski J."/>
            <person name="Ruckert C."/>
        </authorList>
    </citation>
    <scope>NUCLEOTIDE SEQUENCE</scope>
    <source>
        <strain evidence="11">CGMCC 1.15179</strain>
    </source>
</reference>
<dbReference type="InterPro" id="IPR030931">
    <property type="entry name" value="Group_II_RT_mat"/>
</dbReference>
<dbReference type="PROSITE" id="PS50878">
    <property type="entry name" value="RT_POL"/>
    <property type="match status" value="1"/>
</dbReference>
<sequence>MDGVDVKTLKSHLQTHWAEIREDLRQGTYQPAPVRGQDIPKPGGGVRRLGIPTTTDRLIQQAILQVLTPLFDPDFSESSFGFRPGRRAQDAIQRAKGYIEAGYRVVVDLDLKQFFDRVNHDMLMARIARKVTDKRLLKLIRAYLKAGILHEGVSTRRVEGTPQGGPLSPLLANILLDELDKELERRGLRFVRYADDFRIFVRSFRAGERVKVSVTRFLEQQLKLQVNQEKSGVDRPWRRSLLGFSFYVGKKVGIRLAPETVQRLKGHIRELTRRNRSQPMNKRIQQLNRHLKGWLGYFALADARKILQELDGWIRHRLRACVWTQWKRVRTRLRKLRAFGLSEHVARMVANTRKGPWRAAMLLNNVLNRTFWANQGLVSLEQQYVVLRQTR</sequence>
<dbReference type="InterPro" id="IPR000123">
    <property type="entry name" value="Reverse_transcriptase_msDNA"/>
</dbReference>
<dbReference type="PANTHER" id="PTHR34047">
    <property type="entry name" value="NUCLEAR INTRON MATURASE 1, MITOCHONDRIAL-RELATED"/>
    <property type="match status" value="1"/>
</dbReference>
<dbReference type="PRINTS" id="PR00866">
    <property type="entry name" value="RNADNAPOLMS"/>
</dbReference>
<dbReference type="GO" id="GO:0046872">
    <property type="term" value="F:metal ion binding"/>
    <property type="evidence" value="ECO:0007669"/>
    <property type="project" value="UniProtKB-KW"/>
</dbReference>
<comment type="caution">
    <text evidence="11">The sequence shown here is derived from an EMBL/GenBank/DDBJ whole genome shotgun (WGS) entry which is preliminary data.</text>
</comment>
<comment type="catalytic activity">
    <reaction evidence="9">
        <text>DNA(n) + a 2'-deoxyribonucleoside 5'-triphosphate = DNA(n+1) + diphosphate</text>
        <dbReference type="Rhea" id="RHEA:22508"/>
        <dbReference type="Rhea" id="RHEA-COMP:17339"/>
        <dbReference type="Rhea" id="RHEA-COMP:17340"/>
        <dbReference type="ChEBI" id="CHEBI:33019"/>
        <dbReference type="ChEBI" id="CHEBI:61560"/>
        <dbReference type="ChEBI" id="CHEBI:173112"/>
        <dbReference type="EC" id="2.7.7.49"/>
    </reaction>
</comment>
<dbReference type="GO" id="GO:0003964">
    <property type="term" value="F:RNA-directed DNA polymerase activity"/>
    <property type="evidence" value="ECO:0007669"/>
    <property type="project" value="UniProtKB-KW"/>
</dbReference>
<gene>
    <name evidence="11" type="ORF">GCM10011571_32540</name>
</gene>
<keyword evidence="12" id="KW-1185">Reference proteome</keyword>
<evidence type="ECO:0000256" key="9">
    <source>
        <dbReference type="ARBA" id="ARBA00048173"/>
    </source>
</evidence>
<evidence type="ECO:0000256" key="4">
    <source>
        <dbReference type="ARBA" id="ARBA00022723"/>
    </source>
</evidence>
<dbReference type="Proteomes" id="UP000625210">
    <property type="component" value="Unassembled WGS sequence"/>
</dbReference>
<comment type="similarity">
    <text evidence="8">Belongs to the bacterial reverse transcriptase family.</text>
</comment>
<dbReference type="CDD" id="cd01651">
    <property type="entry name" value="RT_G2_intron"/>
    <property type="match status" value="1"/>
</dbReference>
<feature type="domain" description="Reverse transcriptase" evidence="10">
    <location>
        <begin position="20"/>
        <end position="246"/>
    </location>
</feature>
<evidence type="ECO:0000256" key="5">
    <source>
        <dbReference type="ARBA" id="ARBA00022842"/>
    </source>
</evidence>
<dbReference type="Pfam" id="PF00078">
    <property type="entry name" value="RVT_1"/>
    <property type="match status" value="1"/>
</dbReference>
<dbReference type="GO" id="GO:0003723">
    <property type="term" value="F:RNA binding"/>
    <property type="evidence" value="ECO:0007669"/>
    <property type="project" value="InterPro"/>
</dbReference>
<evidence type="ECO:0000256" key="7">
    <source>
        <dbReference type="ARBA" id="ARBA00023118"/>
    </source>
</evidence>
<organism evidence="11 12">
    <name type="scientific">Marinithermofilum abyssi</name>
    <dbReference type="NCBI Taxonomy" id="1571185"/>
    <lineage>
        <taxon>Bacteria</taxon>
        <taxon>Bacillati</taxon>
        <taxon>Bacillota</taxon>
        <taxon>Bacilli</taxon>
        <taxon>Bacillales</taxon>
        <taxon>Thermoactinomycetaceae</taxon>
        <taxon>Marinithermofilum</taxon>
    </lineage>
</organism>
<dbReference type="InterPro" id="IPR013597">
    <property type="entry name" value="Mat_intron_G2"/>
</dbReference>
<reference evidence="11" key="2">
    <citation type="submission" date="2020-09" db="EMBL/GenBank/DDBJ databases">
        <authorList>
            <person name="Sun Q."/>
            <person name="Zhou Y."/>
        </authorList>
    </citation>
    <scope>NUCLEOTIDE SEQUENCE</scope>
    <source>
        <strain evidence="11">CGMCC 1.15179</strain>
    </source>
</reference>
<keyword evidence="7" id="KW-0051">Antiviral defense</keyword>
<keyword evidence="5" id="KW-0460">Magnesium</keyword>
<evidence type="ECO:0000256" key="2">
    <source>
        <dbReference type="ARBA" id="ARBA00022679"/>
    </source>
</evidence>
<proteinExistence type="inferred from homology"/>
<evidence type="ECO:0000256" key="8">
    <source>
        <dbReference type="ARBA" id="ARBA00034120"/>
    </source>
</evidence>
<evidence type="ECO:0000256" key="6">
    <source>
        <dbReference type="ARBA" id="ARBA00022918"/>
    </source>
</evidence>
<evidence type="ECO:0000256" key="3">
    <source>
        <dbReference type="ARBA" id="ARBA00022695"/>
    </source>
</evidence>
<keyword evidence="2" id="KW-0808">Transferase</keyword>
<dbReference type="GO" id="GO:0051607">
    <property type="term" value="P:defense response to virus"/>
    <property type="evidence" value="ECO:0007669"/>
    <property type="project" value="UniProtKB-KW"/>
</dbReference>